<dbReference type="AlphaFoldDB" id="A0A222NZ08"/>
<dbReference type="Proteomes" id="UP000201728">
    <property type="component" value="Chromosome"/>
</dbReference>
<accession>A0A222NZ08</accession>
<dbReference type="SUPFAM" id="SSF55144">
    <property type="entry name" value="LigT-like"/>
    <property type="match status" value="1"/>
</dbReference>
<organism evidence="1 2">
    <name type="scientific">Legionella clemsonensis</name>
    <dbReference type="NCBI Taxonomy" id="1867846"/>
    <lineage>
        <taxon>Bacteria</taxon>
        <taxon>Pseudomonadati</taxon>
        <taxon>Pseudomonadota</taxon>
        <taxon>Gammaproteobacteria</taxon>
        <taxon>Legionellales</taxon>
        <taxon>Legionellaceae</taxon>
        <taxon>Legionella</taxon>
    </lineage>
</organism>
<name>A0A222NZ08_9GAMM</name>
<evidence type="ECO:0000313" key="2">
    <source>
        <dbReference type="Proteomes" id="UP000201728"/>
    </source>
</evidence>
<dbReference type="KEGG" id="lcd:clem_01330"/>
<reference evidence="2" key="1">
    <citation type="submission" date="2016-07" db="EMBL/GenBank/DDBJ databases">
        <authorList>
            <person name="Florea S."/>
            <person name="Webb J.S."/>
            <person name="Jaromczyk J."/>
            <person name="Schardl C.L."/>
        </authorList>
    </citation>
    <scope>NUCLEOTIDE SEQUENCE [LARGE SCALE GENOMIC DNA]</scope>
    <source>
        <strain evidence="2">CDC-D5610</strain>
    </source>
</reference>
<dbReference type="InterPro" id="IPR009097">
    <property type="entry name" value="Cyclic_Pdiesterase"/>
</dbReference>
<dbReference type="OrthoDB" id="79662at2"/>
<sequence length="233" mass="26161">MTQPFAARSNSQSVNVYLKFSPDNNALKLIKDFNRYLGKNKIFSHYRLTPFLVAHPLHLTLYLTNYNPKHLPQISQRIQRIAKQTKPIIVKTGKIEISSSRYTMLSISNSKPLQALSNKVVIQLMAFRDQRTPIPSWVKNNAAKRLSFLRFGSPNVFANFSPHFSIFAADHLTSKDAKKLQEALTPLLNQFNSKKSALDAQAIAIGIGLADAQGQIMQELYAFPLAGLNTFTA</sequence>
<evidence type="ECO:0008006" key="3">
    <source>
        <dbReference type="Google" id="ProtNLM"/>
    </source>
</evidence>
<proteinExistence type="predicted"/>
<dbReference type="EMBL" id="CP016397">
    <property type="protein sequence ID" value="ASQ44832.1"/>
    <property type="molecule type" value="Genomic_DNA"/>
</dbReference>
<evidence type="ECO:0000313" key="1">
    <source>
        <dbReference type="EMBL" id="ASQ44832.1"/>
    </source>
</evidence>
<keyword evidence="2" id="KW-1185">Reference proteome</keyword>
<dbReference type="RefSeq" id="WP_157698140.1">
    <property type="nucleotide sequence ID" value="NZ_CP016397.1"/>
</dbReference>
<dbReference type="Gene3D" id="3.90.1140.10">
    <property type="entry name" value="Cyclic phosphodiesterase"/>
    <property type="match status" value="1"/>
</dbReference>
<protein>
    <recommendedName>
        <fullName evidence="3">2',5' RNA ligase family</fullName>
    </recommendedName>
</protein>
<gene>
    <name evidence="1" type="ORF">clem_01330</name>
</gene>
<dbReference type="Pfam" id="PF13563">
    <property type="entry name" value="2_5_RNA_ligase2"/>
    <property type="match status" value="1"/>
</dbReference>